<dbReference type="InterPro" id="IPR029062">
    <property type="entry name" value="Class_I_gatase-like"/>
</dbReference>
<accession>A0ABW1Q2B9</accession>
<gene>
    <name evidence="1" type="ORF">ACFPZP_15665</name>
</gene>
<evidence type="ECO:0000313" key="1">
    <source>
        <dbReference type="EMBL" id="MFC6122491.1"/>
    </source>
</evidence>
<dbReference type="Gene3D" id="3.40.50.880">
    <property type="match status" value="1"/>
</dbReference>
<protein>
    <submittedName>
        <fullName evidence="1">Uncharacterized protein</fullName>
    </submittedName>
</protein>
<sequence>MSIHEQSVYPFFETEMSIILERLTHGKSVMGIYLGAQVMVAALGAKVASTTGAALTR</sequence>
<evidence type="ECO:0000313" key="2">
    <source>
        <dbReference type="Proteomes" id="UP001596169"/>
    </source>
</evidence>
<organism evidence="1 2">
    <name type="scientific">Citrobacter bitternis</name>
    <dbReference type="NCBI Taxonomy" id="1585982"/>
    <lineage>
        <taxon>Bacteria</taxon>
        <taxon>Pseudomonadati</taxon>
        <taxon>Pseudomonadota</taxon>
        <taxon>Gammaproteobacteria</taxon>
        <taxon>Enterobacterales</taxon>
        <taxon>Enterobacteriaceae</taxon>
        <taxon>Citrobacter</taxon>
    </lineage>
</organism>
<dbReference type="SUPFAM" id="SSF52317">
    <property type="entry name" value="Class I glutamine amidotransferase-like"/>
    <property type="match status" value="1"/>
</dbReference>
<reference evidence="2" key="1">
    <citation type="journal article" date="2019" name="Int. J. Syst. Evol. Microbiol.">
        <title>The Global Catalogue of Microorganisms (GCM) 10K type strain sequencing project: providing services to taxonomists for standard genome sequencing and annotation.</title>
        <authorList>
            <consortium name="The Broad Institute Genomics Platform"/>
            <consortium name="The Broad Institute Genome Sequencing Center for Infectious Disease"/>
            <person name="Wu L."/>
            <person name="Ma J."/>
        </authorList>
    </citation>
    <scope>NUCLEOTIDE SEQUENCE [LARGE SCALE GENOMIC DNA]</scope>
    <source>
        <strain evidence="2">JCM30009</strain>
    </source>
</reference>
<keyword evidence="2" id="KW-1185">Reference proteome</keyword>
<dbReference type="EMBL" id="JBHSRG010000010">
    <property type="protein sequence ID" value="MFC6122491.1"/>
    <property type="molecule type" value="Genomic_DNA"/>
</dbReference>
<dbReference type="Proteomes" id="UP001596169">
    <property type="component" value="Unassembled WGS sequence"/>
</dbReference>
<name>A0ABW1Q2B9_9ENTR</name>
<proteinExistence type="predicted"/>
<comment type="caution">
    <text evidence="1">The sequence shown here is derived from an EMBL/GenBank/DDBJ whole genome shotgun (WGS) entry which is preliminary data.</text>
</comment>
<dbReference type="RefSeq" id="WP_158276524.1">
    <property type="nucleotide sequence ID" value="NZ_JBHSRG010000010.1"/>
</dbReference>